<gene>
    <name evidence="11" type="primary">pgeF</name>
    <name evidence="11" type="ORF">RB602_00745</name>
</gene>
<evidence type="ECO:0000256" key="7">
    <source>
        <dbReference type="ARBA" id="ARBA00047989"/>
    </source>
</evidence>
<dbReference type="InterPro" id="IPR011324">
    <property type="entry name" value="Cytotoxic_necrot_fac-like_cat"/>
</dbReference>
<evidence type="ECO:0000256" key="4">
    <source>
        <dbReference type="ARBA" id="ARBA00022723"/>
    </source>
</evidence>
<dbReference type="EMBL" id="CP136594">
    <property type="protein sequence ID" value="WOE75280.1"/>
    <property type="molecule type" value="Genomic_DNA"/>
</dbReference>
<comment type="catalytic activity">
    <reaction evidence="1">
        <text>inosine + phosphate = alpha-D-ribose 1-phosphate + hypoxanthine</text>
        <dbReference type="Rhea" id="RHEA:27646"/>
        <dbReference type="ChEBI" id="CHEBI:17368"/>
        <dbReference type="ChEBI" id="CHEBI:17596"/>
        <dbReference type="ChEBI" id="CHEBI:43474"/>
        <dbReference type="ChEBI" id="CHEBI:57720"/>
        <dbReference type="EC" id="2.4.2.1"/>
    </reaction>
    <physiologicalReaction direction="left-to-right" evidence="1">
        <dbReference type="Rhea" id="RHEA:27647"/>
    </physiologicalReaction>
</comment>
<evidence type="ECO:0000313" key="12">
    <source>
        <dbReference type="Proteomes" id="UP001302429"/>
    </source>
</evidence>
<keyword evidence="4" id="KW-0479">Metal-binding</keyword>
<evidence type="ECO:0000256" key="5">
    <source>
        <dbReference type="ARBA" id="ARBA00022801"/>
    </source>
</evidence>
<dbReference type="SUPFAM" id="SSF64438">
    <property type="entry name" value="CNF1/YfiH-like putative cysteine hydrolases"/>
    <property type="match status" value="1"/>
</dbReference>
<evidence type="ECO:0000313" key="11">
    <source>
        <dbReference type="EMBL" id="WOE75280.1"/>
    </source>
</evidence>
<keyword evidence="5" id="KW-0378">Hydrolase</keyword>
<dbReference type="KEGG" id="acoa:RB602_00745"/>
<organism evidence="11 12">
    <name type="scientific">Alterisphingorhabdus coralli</name>
    <dbReference type="NCBI Taxonomy" id="3071408"/>
    <lineage>
        <taxon>Bacteria</taxon>
        <taxon>Pseudomonadati</taxon>
        <taxon>Pseudomonadota</taxon>
        <taxon>Alphaproteobacteria</taxon>
        <taxon>Sphingomonadales</taxon>
        <taxon>Sphingomonadaceae</taxon>
        <taxon>Alterisphingorhabdus (ex Yan et al. 2024)</taxon>
    </lineage>
</organism>
<dbReference type="AlphaFoldDB" id="A0AA97FA32"/>
<dbReference type="NCBIfam" id="TIGR00726">
    <property type="entry name" value="peptidoglycan editing factor PgeF"/>
    <property type="match status" value="1"/>
</dbReference>
<dbReference type="PANTHER" id="PTHR30616:SF2">
    <property type="entry name" value="PURINE NUCLEOSIDE PHOSPHORYLASE LACC1"/>
    <property type="match status" value="1"/>
</dbReference>
<evidence type="ECO:0000256" key="9">
    <source>
        <dbReference type="ARBA" id="ARBA00049893"/>
    </source>
</evidence>
<dbReference type="InterPro" id="IPR038371">
    <property type="entry name" value="Cu_polyphenol_OxRdtase_sf"/>
</dbReference>
<evidence type="ECO:0000256" key="1">
    <source>
        <dbReference type="ARBA" id="ARBA00000553"/>
    </source>
</evidence>
<comment type="catalytic activity">
    <reaction evidence="7">
        <text>adenosine + H2O + H(+) = inosine + NH4(+)</text>
        <dbReference type="Rhea" id="RHEA:24408"/>
        <dbReference type="ChEBI" id="CHEBI:15377"/>
        <dbReference type="ChEBI" id="CHEBI:15378"/>
        <dbReference type="ChEBI" id="CHEBI:16335"/>
        <dbReference type="ChEBI" id="CHEBI:17596"/>
        <dbReference type="ChEBI" id="CHEBI:28938"/>
        <dbReference type="EC" id="3.5.4.4"/>
    </reaction>
    <physiologicalReaction direction="left-to-right" evidence="7">
        <dbReference type="Rhea" id="RHEA:24409"/>
    </physiologicalReaction>
</comment>
<dbReference type="Gene3D" id="3.60.140.10">
    <property type="entry name" value="CNF1/YfiH-like putative cysteine hydrolases"/>
    <property type="match status" value="1"/>
</dbReference>
<dbReference type="CDD" id="cd16833">
    <property type="entry name" value="YfiH"/>
    <property type="match status" value="1"/>
</dbReference>
<evidence type="ECO:0000256" key="10">
    <source>
        <dbReference type="RuleBase" id="RU361274"/>
    </source>
</evidence>
<dbReference type="InterPro" id="IPR003730">
    <property type="entry name" value="Cu_polyphenol_OxRdtase"/>
</dbReference>
<name>A0AA97FA32_9SPHN</name>
<keyword evidence="12" id="KW-1185">Reference proteome</keyword>
<evidence type="ECO:0000256" key="3">
    <source>
        <dbReference type="ARBA" id="ARBA00022679"/>
    </source>
</evidence>
<reference evidence="11 12" key="1">
    <citation type="submission" date="2023-10" db="EMBL/GenBank/DDBJ databases">
        <title>Complete genome sequence of a Sphingomonadaceae bacterium.</title>
        <authorList>
            <person name="Yan C."/>
        </authorList>
    </citation>
    <scope>NUCLEOTIDE SEQUENCE [LARGE SCALE GENOMIC DNA]</scope>
    <source>
        <strain evidence="11 12">SCSIO 66989</strain>
    </source>
</reference>
<protein>
    <recommendedName>
        <fullName evidence="10">Purine nucleoside phosphorylase</fullName>
    </recommendedName>
</protein>
<dbReference type="GO" id="GO:0005507">
    <property type="term" value="F:copper ion binding"/>
    <property type="evidence" value="ECO:0007669"/>
    <property type="project" value="TreeGrafter"/>
</dbReference>
<dbReference type="PANTHER" id="PTHR30616">
    <property type="entry name" value="UNCHARACTERIZED PROTEIN YFIH"/>
    <property type="match status" value="1"/>
</dbReference>
<sequence length="253" mass="26739">MAKLLSCSAFDDMDRIAHGFTTRAEDLADLGNTGLAGGGDLATAQTNRRLWAGAVLADAPLVGVYQIHSAEVVTVSAPWDDANRPKADAMVTDQPNILLGVLGADCAPVLLADDAAGVVGAAHAGWQGALAGVTDATVDAMEKLGATRENIIAAIGPCIAQKSYEVDSGFYRKFCEANAENDRFFGAGKDSEHHQFDLEGYIAARLSGCGVHTVACMGEDTYTQPDRFFSHRRATHEARDNEGRQLGMIGLRA</sequence>
<keyword evidence="6" id="KW-0862">Zinc</keyword>
<dbReference type="GO" id="GO:0017061">
    <property type="term" value="F:S-methyl-5-thioadenosine phosphorylase activity"/>
    <property type="evidence" value="ECO:0007669"/>
    <property type="project" value="UniProtKB-EC"/>
</dbReference>
<dbReference type="Pfam" id="PF02578">
    <property type="entry name" value="Cu-oxidase_4"/>
    <property type="match status" value="1"/>
</dbReference>
<proteinExistence type="inferred from homology"/>
<comment type="similarity">
    <text evidence="2 10">Belongs to the purine nucleoside phosphorylase YfiH/LACC1 family.</text>
</comment>
<evidence type="ECO:0000256" key="6">
    <source>
        <dbReference type="ARBA" id="ARBA00022833"/>
    </source>
</evidence>
<comment type="catalytic activity">
    <reaction evidence="9">
        <text>S-methyl-5'-thioadenosine + phosphate = 5-(methylsulfanyl)-alpha-D-ribose 1-phosphate + adenine</text>
        <dbReference type="Rhea" id="RHEA:11852"/>
        <dbReference type="ChEBI" id="CHEBI:16708"/>
        <dbReference type="ChEBI" id="CHEBI:17509"/>
        <dbReference type="ChEBI" id="CHEBI:43474"/>
        <dbReference type="ChEBI" id="CHEBI:58533"/>
        <dbReference type="EC" id="2.4.2.28"/>
    </reaction>
    <physiologicalReaction direction="left-to-right" evidence="9">
        <dbReference type="Rhea" id="RHEA:11853"/>
    </physiologicalReaction>
</comment>
<evidence type="ECO:0000256" key="2">
    <source>
        <dbReference type="ARBA" id="ARBA00007353"/>
    </source>
</evidence>
<accession>A0AA97FA32</accession>
<evidence type="ECO:0000256" key="8">
    <source>
        <dbReference type="ARBA" id="ARBA00048968"/>
    </source>
</evidence>
<dbReference type="GO" id="GO:0016787">
    <property type="term" value="F:hydrolase activity"/>
    <property type="evidence" value="ECO:0007669"/>
    <property type="project" value="UniProtKB-KW"/>
</dbReference>
<keyword evidence="3" id="KW-0808">Transferase</keyword>
<dbReference type="Proteomes" id="UP001302429">
    <property type="component" value="Chromosome"/>
</dbReference>
<comment type="catalytic activity">
    <reaction evidence="8">
        <text>adenosine + phosphate = alpha-D-ribose 1-phosphate + adenine</text>
        <dbReference type="Rhea" id="RHEA:27642"/>
        <dbReference type="ChEBI" id="CHEBI:16335"/>
        <dbReference type="ChEBI" id="CHEBI:16708"/>
        <dbReference type="ChEBI" id="CHEBI:43474"/>
        <dbReference type="ChEBI" id="CHEBI:57720"/>
        <dbReference type="EC" id="2.4.2.1"/>
    </reaction>
    <physiologicalReaction direction="left-to-right" evidence="8">
        <dbReference type="Rhea" id="RHEA:27643"/>
    </physiologicalReaction>
</comment>